<feature type="compositionally biased region" description="Low complexity" evidence="1">
    <location>
        <begin position="53"/>
        <end position="68"/>
    </location>
</feature>
<organism evidence="3 4">
    <name type="scientific">Ditylenchus destructor</name>
    <dbReference type="NCBI Taxonomy" id="166010"/>
    <lineage>
        <taxon>Eukaryota</taxon>
        <taxon>Metazoa</taxon>
        <taxon>Ecdysozoa</taxon>
        <taxon>Nematoda</taxon>
        <taxon>Chromadorea</taxon>
        <taxon>Rhabditida</taxon>
        <taxon>Tylenchina</taxon>
        <taxon>Tylenchomorpha</taxon>
        <taxon>Sphaerularioidea</taxon>
        <taxon>Anguinidae</taxon>
        <taxon>Anguininae</taxon>
        <taxon>Ditylenchus</taxon>
    </lineage>
</organism>
<evidence type="ECO:0000313" key="4">
    <source>
        <dbReference type="Proteomes" id="UP001201812"/>
    </source>
</evidence>
<reference evidence="3" key="1">
    <citation type="submission" date="2022-01" db="EMBL/GenBank/DDBJ databases">
        <title>Genome Sequence Resource for Two Populations of Ditylenchus destructor, the Migratory Endoparasitic Phytonematode.</title>
        <authorList>
            <person name="Zhang H."/>
            <person name="Lin R."/>
            <person name="Xie B."/>
        </authorList>
    </citation>
    <scope>NUCLEOTIDE SEQUENCE</scope>
    <source>
        <strain evidence="3">BazhouSP</strain>
    </source>
</reference>
<keyword evidence="2" id="KW-0472">Membrane</keyword>
<keyword evidence="2" id="KW-1133">Transmembrane helix</keyword>
<evidence type="ECO:0000256" key="1">
    <source>
        <dbReference type="SAM" id="MobiDB-lite"/>
    </source>
</evidence>
<feature type="compositionally biased region" description="Polar residues" evidence="1">
    <location>
        <begin position="749"/>
        <end position="762"/>
    </location>
</feature>
<evidence type="ECO:0000313" key="3">
    <source>
        <dbReference type="EMBL" id="KAI1712261.1"/>
    </source>
</evidence>
<feature type="region of interest" description="Disordered" evidence="1">
    <location>
        <begin position="184"/>
        <end position="233"/>
    </location>
</feature>
<dbReference type="Proteomes" id="UP001201812">
    <property type="component" value="Unassembled WGS sequence"/>
</dbReference>
<feature type="compositionally biased region" description="Low complexity" evidence="1">
    <location>
        <begin position="827"/>
        <end position="840"/>
    </location>
</feature>
<accession>A0AAD4R699</accession>
<feature type="transmembrane region" description="Helical" evidence="2">
    <location>
        <begin position="248"/>
        <end position="267"/>
    </location>
</feature>
<feature type="compositionally biased region" description="Polar residues" evidence="1">
    <location>
        <begin position="651"/>
        <end position="667"/>
    </location>
</feature>
<feature type="region of interest" description="Disordered" evidence="1">
    <location>
        <begin position="1"/>
        <end position="80"/>
    </location>
</feature>
<feature type="compositionally biased region" description="Low complexity" evidence="1">
    <location>
        <begin position="763"/>
        <end position="795"/>
    </location>
</feature>
<protein>
    <submittedName>
        <fullName evidence="3">BRICHOS domain-containing protein C09F5.1</fullName>
    </submittedName>
</protein>
<feature type="compositionally biased region" description="Low complexity" evidence="1">
    <location>
        <begin position="723"/>
        <end position="748"/>
    </location>
</feature>
<gene>
    <name evidence="3" type="ORF">DdX_09813</name>
</gene>
<name>A0AAD4R699_9BILA</name>
<keyword evidence="4" id="KW-1185">Reference proteome</keyword>
<dbReference type="EMBL" id="JAKKPZ010000019">
    <property type="protein sequence ID" value="KAI1712261.1"/>
    <property type="molecule type" value="Genomic_DNA"/>
</dbReference>
<feature type="region of interest" description="Disordered" evidence="1">
    <location>
        <begin position="620"/>
        <end position="840"/>
    </location>
</feature>
<keyword evidence="2" id="KW-0812">Transmembrane</keyword>
<proteinExistence type="predicted"/>
<comment type="caution">
    <text evidence="3">The sequence shown here is derived from an EMBL/GenBank/DDBJ whole genome shotgun (WGS) entry which is preliminary data.</text>
</comment>
<dbReference type="AlphaFoldDB" id="A0AAD4R699"/>
<feature type="compositionally biased region" description="Low complexity" evidence="1">
    <location>
        <begin position="668"/>
        <end position="691"/>
    </location>
</feature>
<feature type="compositionally biased region" description="Polar residues" evidence="1">
    <location>
        <begin position="817"/>
        <end position="826"/>
    </location>
</feature>
<evidence type="ECO:0000256" key="2">
    <source>
        <dbReference type="SAM" id="Phobius"/>
    </source>
</evidence>
<sequence length="840" mass="92090">MAKFSTFDSEPRRSTSTHVSTLPLKHYQYQTAPPGAPPPYRSYTSSQEDDDNLSSNVWSSSETSSANSQKPLGKRRASWSSLVQADDNMHKYKENGFPKVGSPTSNVSSTYSSAINSAIPQKTILSPHSQNGSLLYVNQLNSHKLVNSSPAGTKDASRQNSHTSSGVISDFFVQSKGSSYYKFNESGPPQLQQYPPLAPLPAGRTTSPRSAIGAQAPGTGSRASSSSRPKRDRMDELRKFWRKPGTRLCCLAIILLAIAAVILAYVLTQALLLPKHLKFSWLAPELLRKGEHTPNMIQFDVAGNQARFDLAANMPFKGNYINILDFKTNKVAIVDASLRTAGRNFACFVMDLDRGNIANLEALQKAARGSADKNSQQGGWQEAWNYMASPLSTAIPREQLFQPEIAECRGARWIELTRQNINQKSVKCTDCYDFCVPEYGIEHDYIRDEHFLNIIRRNCFYMFVPEWKNFAQSYSPQQNQQDFEGYFRMLQGQQQQQHPNMQHPNMQHPNMQHPNMQHPNLQQQNLQPQVGGQPSNIPTGGGGGGVGGSIGGFLGNIGGAVANNPTIQKLGEQAESKWISLQTVPQQISNLTSDAYQNLRVNANQFGDQFRQQFVNAANQQQSPSNVANMNNPNPYPQDMGVQFGAGDVFTPNNQNYNPNSAMGGTFQNSNQNPGQQNPQSLSVSSQFSPSTLGSPAQTGGGSALGPMYNTRGILNGNPNMNPSPGFNPSASNSNFPASQSQSGSSAPTLSQLLEQNAHQNEQQQQQFGGQQQQFGGQQQNPFAYNPNQQQPPQQSFGADLSMRPRTFPAAQGTGGSFNPNAQNFGSNQQWPNQNPSNFG</sequence>
<feature type="compositionally biased region" description="Polar residues" evidence="1">
    <location>
        <begin position="620"/>
        <end position="633"/>
    </location>
</feature>